<feature type="transmembrane region" description="Helical" evidence="13">
    <location>
        <begin position="1415"/>
        <end position="1438"/>
    </location>
</feature>
<evidence type="ECO:0000256" key="3">
    <source>
        <dbReference type="ARBA" id="ARBA00010663"/>
    </source>
</evidence>
<dbReference type="PRINTS" id="PR00245">
    <property type="entry name" value="OLFACTORYR"/>
</dbReference>
<dbReference type="GO" id="GO:0005886">
    <property type="term" value="C:plasma membrane"/>
    <property type="evidence" value="ECO:0007669"/>
    <property type="project" value="UniProtKB-SubCell"/>
</dbReference>
<feature type="domain" description="G-protein coupled receptors family 1 profile" evidence="14">
    <location>
        <begin position="1218"/>
        <end position="1467"/>
    </location>
</feature>
<reference evidence="15" key="1">
    <citation type="journal article" date="2021" name="Evol. Appl.">
        <title>The genome of the Pyrenean desman and the effects of bottlenecks and inbreeding on the genomic landscape of an endangered species.</title>
        <authorList>
            <person name="Escoda L."/>
            <person name="Castresana J."/>
        </authorList>
    </citation>
    <scope>NUCLEOTIDE SEQUENCE</scope>
    <source>
        <strain evidence="15">IBE-C5619</strain>
    </source>
</reference>
<feature type="transmembrane region" description="Helical" evidence="13">
    <location>
        <begin position="130"/>
        <end position="156"/>
    </location>
</feature>
<name>A0A8J6DK29_GALPY</name>
<feature type="transmembrane region" description="Helical" evidence="13">
    <location>
        <begin position="921"/>
        <end position="945"/>
    </location>
</feature>
<feature type="transmembrane region" description="Helical" evidence="13">
    <location>
        <begin position="830"/>
        <end position="852"/>
    </location>
</feature>
<feature type="transmembrane region" description="Helical" evidence="13">
    <location>
        <begin position="1166"/>
        <end position="1184"/>
    </location>
</feature>
<feature type="transmembrane region" description="Helical" evidence="13">
    <location>
        <begin position="649"/>
        <end position="670"/>
    </location>
</feature>
<evidence type="ECO:0000256" key="12">
    <source>
        <dbReference type="RuleBase" id="RU000688"/>
    </source>
</evidence>
<proteinExistence type="inferred from homology"/>
<dbReference type="PROSITE" id="PS50262">
    <property type="entry name" value="G_PROTEIN_RECEP_F1_2"/>
    <property type="match status" value="8"/>
</dbReference>
<evidence type="ECO:0000256" key="13">
    <source>
        <dbReference type="SAM" id="Phobius"/>
    </source>
</evidence>
<feature type="transmembrane region" description="Helical" evidence="13">
    <location>
        <begin position="235"/>
        <end position="259"/>
    </location>
</feature>
<feature type="transmembrane region" description="Helical" evidence="13">
    <location>
        <begin position="690"/>
        <end position="712"/>
    </location>
</feature>
<keyword evidence="16" id="KW-1185">Reference proteome</keyword>
<feature type="transmembrane region" description="Helical" evidence="13">
    <location>
        <begin position="2134"/>
        <end position="2158"/>
    </location>
</feature>
<feature type="transmembrane region" description="Helical" evidence="13">
    <location>
        <begin position="379"/>
        <end position="398"/>
    </location>
</feature>
<feature type="transmembrane region" description="Helical" evidence="13">
    <location>
        <begin position="1669"/>
        <end position="1690"/>
    </location>
</feature>
<feature type="transmembrane region" description="Helical" evidence="13">
    <location>
        <begin position="56"/>
        <end position="76"/>
    </location>
</feature>
<feature type="transmembrane region" description="Helical" evidence="13">
    <location>
        <begin position="1131"/>
        <end position="1154"/>
    </location>
</feature>
<feature type="domain" description="G-protein coupled receptors family 1 profile" evidence="14">
    <location>
        <begin position="935"/>
        <end position="1184"/>
    </location>
</feature>
<feature type="transmembrane region" description="Helical" evidence="13">
    <location>
        <begin position="551"/>
        <end position="571"/>
    </location>
</feature>
<feature type="transmembrane region" description="Helical" evidence="13">
    <location>
        <begin position="2004"/>
        <end position="2032"/>
    </location>
</feature>
<feature type="transmembrane region" description="Helical" evidence="13">
    <location>
        <begin position="1268"/>
        <end position="1287"/>
    </location>
</feature>
<feature type="domain" description="G-protein coupled receptors family 1 profile" evidence="14">
    <location>
        <begin position="1544"/>
        <end position="1793"/>
    </location>
</feature>
<feature type="transmembrane region" description="Helical" evidence="13">
    <location>
        <begin position="1026"/>
        <end position="1048"/>
    </location>
</feature>
<keyword evidence="7 12" id="KW-0297">G-protein coupled receptor</keyword>
<dbReference type="FunFam" id="1.20.1070.10:FF:000003">
    <property type="entry name" value="Olfactory receptor"/>
    <property type="match status" value="8"/>
</dbReference>
<feature type="transmembrane region" description="Helical" evidence="13">
    <location>
        <begin position="1091"/>
        <end position="1119"/>
    </location>
</feature>
<feature type="transmembrane region" description="Helical" evidence="13">
    <location>
        <begin position="475"/>
        <end position="503"/>
    </location>
</feature>
<feature type="transmembrane region" description="Helical" evidence="13">
    <location>
        <begin position="1204"/>
        <end position="1228"/>
    </location>
</feature>
<feature type="transmembrane region" description="Helical" evidence="13">
    <location>
        <begin position="2248"/>
        <end position="2268"/>
    </location>
</feature>
<dbReference type="Gene3D" id="1.20.1070.10">
    <property type="entry name" value="Rhodopsin 7-helix transmembrane proteins"/>
    <property type="match status" value="8"/>
</dbReference>
<evidence type="ECO:0000313" key="16">
    <source>
        <dbReference type="Proteomes" id="UP000700334"/>
    </source>
</evidence>
<evidence type="ECO:0000256" key="8">
    <source>
        <dbReference type="ARBA" id="ARBA00023136"/>
    </source>
</evidence>
<gene>
    <name evidence="15" type="ORF">J0S82_018965</name>
</gene>
<evidence type="ECO:0000256" key="6">
    <source>
        <dbReference type="ARBA" id="ARBA00022989"/>
    </source>
</evidence>
<dbReference type="InterPro" id="IPR017452">
    <property type="entry name" value="GPCR_Rhodpsn_7TM"/>
</dbReference>
<evidence type="ECO:0000256" key="10">
    <source>
        <dbReference type="ARBA" id="ARBA00023180"/>
    </source>
</evidence>
<feature type="transmembrane region" description="Helical" evidence="13">
    <location>
        <begin position="2314"/>
        <end position="2333"/>
    </location>
</feature>
<dbReference type="GO" id="GO:0004930">
    <property type="term" value="F:G protein-coupled receptor activity"/>
    <property type="evidence" value="ECO:0007669"/>
    <property type="project" value="UniProtKB-KW"/>
</dbReference>
<feature type="transmembrane region" description="Helical" evidence="13">
    <location>
        <begin position="617"/>
        <end position="637"/>
    </location>
</feature>
<feature type="domain" description="G-protein coupled receptors family 1 profile" evidence="14">
    <location>
        <begin position="633"/>
        <end position="882"/>
    </location>
</feature>
<feature type="domain" description="G-protein coupled receptors family 1 profile" evidence="14">
    <location>
        <begin position="39"/>
        <end position="288"/>
    </location>
</feature>
<protein>
    <submittedName>
        <fullName evidence="15">Olfactory receptor 5B2</fullName>
    </submittedName>
</protein>
<dbReference type="GO" id="GO:0004984">
    <property type="term" value="F:olfactory receptor activity"/>
    <property type="evidence" value="ECO:0007669"/>
    <property type="project" value="InterPro"/>
</dbReference>
<feature type="transmembrane region" description="Helical" evidence="13">
    <location>
        <begin position="992"/>
        <end position="1014"/>
    </location>
</feature>
<feature type="transmembrane region" description="Helical" evidence="13">
    <location>
        <begin position="2079"/>
        <end position="2097"/>
    </location>
</feature>
<dbReference type="PRINTS" id="PR00237">
    <property type="entry name" value="GPCRRHODOPSN"/>
</dbReference>
<comment type="subcellular location">
    <subcellularLocation>
        <location evidence="2">Cell membrane</location>
        <topology evidence="2">Multi-pass membrane protein</topology>
    </subcellularLocation>
</comment>
<feature type="transmembrane region" description="Helical" evidence="13">
    <location>
        <begin position="2205"/>
        <end position="2227"/>
    </location>
</feature>
<feature type="transmembrane region" description="Helical" evidence="13">
    <location>
        <begin position="271"/>
        <end position="290"/>
    </location>
</feature>
<evidence type="ECO:0000256" key="2">
    <source>
        <dbReference type="ARBA" id="ARBA00004651"/>
    </source>
</evidence>
<dbReference type="Proteomes" id="UP000700334">
    <property type="component" value="Unassembled WGS sequence"/>
</dbReference>
<evidence type="ECO:0000256" key="7">
    <source>
        <dbReference type="ARBA" id="ARBA00023040"/>
    </source>
</evidence>
<comment type="function">
    <text evidence="1">Putative odorant or sperm cell receptor.</text>
</comment>
<feature type="transmembrane region" description="Helical" evidence="13">
    <location>
        <begin position="789"/>
        <end position="818"/>
    </location>
</feature>
<feature type="transmembrane region" description="Helical" evidence="13">
    <location>
        <begin position="1450"/>
        <end position="1469"/>
    </location>
</feature>
<accession>A0A8J6DK29</accession>
<feature type="transmembrane region" description="Helical" evidence="13">
    <location>
        <begin position="25"/>
        <end position="49"/>
    </location>
</feature>
<dbReference type="PROSITE" id="PS00237">
    <property type="entry name" value="G_PROTEIN_RECEP_F1_1"/>
    <property type="match status" value="8"/>
</dbReference>
<keyword evidence="4" id="KW-1003">Cell membrane</keyword>
<dbReference type="OrthoDB" id="9440489at2759"/>
<dbReference type="InterPro" id="IPR000725">
    <property type="entry name" value="Olfact_rcpt"/>
</dbReference>
<feature type="transmembrane region" description="Helical" evidence="13">
    <location>
        <begin position="515"/>
        <end position="539"/>
    </location>
</feature>
<sequence>MENSTEMTEFIFIGITDDPELQLPLFFIFTLIYLITLIGNLGMIVLILVDSHLHSPMYLFLSNLSLADLGYSTAITPKVMAQFLIGSRVISYNACAAQLFFFVVFITVENFLLAAMAYDRYAAVCKPLHYTTIMTTAVCERLIIGCYALGFLTASIHTGNIFSLSFCKDNVINHFFCDGPPVMSLSCSDKHKHELLLFTFVCINVIFSTSIILVSYLLIFVTILKMRSSDGYKKAFSTCASHLTAISIFYGTAVFMYLQSNSNRSMGNDKMASVFYSIVIPMLNPLVYSLRNKEVKSAFNRTLPLFFIFTLIYLITLIGNLGMIVLILVDSHLHSPMYLFLSNLSLADLGYSTAITPKVMAQFLIGSRVISYNACAAQLFFFVVFITVENFLLAAMAYDRYAAVCKPLHYTTIMTTAVCERLIIGCYALGFLTASIHTGNIFSLSFCKDNVINHFFCDGPPVMSLSCSDKHKHELLLFTFVCINVIFSTSIILVSYLLIFVTILKMRSSDGYKKAFSTCASHLTAISIFYGTAVFMYLQSNSNRSMGNDKMASVFYSIVIPMLNPLVYSLRNKEVKSAFNRTGYRQSHKSQIILMENGTGVTEFILVGLTSNPKLQIPLFIIFSLIYLITLVGNMGMMELILLDSRLHTPMYFFLSNLSLVDFGYSSAVTPKVMAGFVTGDNIISYNACATQFFFFVAFITVESFLLASMAYDRHAAVCKPLHYTTTVTTGVCMYLVTGSYFCGFLNASIHTGDIFSLSFCRSNVVDHFFCDAPPLLTLSCSDTHIAELVMFFVVGFYVLFSVLVISASYLFIFITILRIHSSDGCQKAFSTYASHLIAVSIFYGTGIFMYLQPSSSHSMHTDKMASVFYTTVIPMLNPLVYSLRNKEVKKNLVIPMENSSQVTNFILVGLTNAPELQIPFFVLFTLIYLITALGNLGMIMLILVDSCLHTAMYFFIAHLSLVDFGYTSAVTPKVMAGFLVGDKVISYNACALQMFFFAAFATVENFLLAAMAYDRYAAVCKPLHYATIMTTGMCARLAISCYVGGFLNASIHVGDTFRLTFCRSNVVHHFFCDVPAVMVLSCSDRHVSEMVLFIVASFDILISLVVILISYIFIFITILKMKSSKGHQKALSTCASHLTAVSIFYATVIFMYLQPNSSRSMDTDKTASVFYGIIIPMLNPMVYSLRNKEVKRLVNEPQLHIPLFIMFTLIYLITLVGNLGMMVLILLDSHLHTPMYFFLSNLSLVDFGYSSAVTPKVMAGFLVGDKVISYGACASQMFFFVGFATVENYLLAAMAYDRYAAVCKPLHYTTTMTTGVFTRMAIGSYVCGFLNASFHVGDIVSLSFYNSSVVHHFFCDVPAVMALSCSDKHTSEVFLVFMSRFNVFFALLVIFTSYLFIFITILKMQSAQGHQKALSTCASHLTTVFIFYGTIIFMYLQPSSSHSMDADKIASVFYTMVIPMLNPVVYSLRNKEVKSAFKKVVEKAIYLSLSLFAHIPKAFCDSTAMKNNTEVTEFILLGLTDDPQLQVPLFIIFTLIYLVTVVGNLGMMVLILLDSHLHTPMYFFLSNLSLVDFGYSTAVTPTVIAEFIIEENIISFNACAAQMFLFTTFATVENFLLASMAYDRYAAVCKPLHYTTTMTTGVCASLVTASYLCGLMNASIYVGDTFRLTFCGSNVVHHFFCDIPAVMALSCSDRHVSELVLFYVVSFSIFFSLLVIWISYIFIFATILKMRSSASYQKALSTCASHFAAVSIFYGTVIFMYLRPTSSHSMDTDKMASVFYAIIIPMLNPMVYSLRNKEVKSAFMKITSMENRTELTEFILVGLTNVPQLQIPFFVMFTLIYLITLIGNLGVVTLILVDSRLHIPMYFFLSNLSLVDFCYSTTVTPKVMAGFLVGERVISYNACAAQMFFFVALATVENYLLTAMAYDRYAAVCKPLHYTTIMTTNRCACLAMGTYLIGVLTAAIHVGDTFSLSFCMTNVVHHFFCDIPAVMSLACSNKHFSEMILVLLSSFHIFFALVVIFISYLFIFITIFKLHSGEGYQRALSTCASHLIAVFIFYGTVIIMYLQPSSSHSMDTDKVVSVFYTVLIPMLNPLVYSMRNKEVKNAFKKFNSTEVTEFILVGLTNAPQLQIPFFVMFTLIYLITLIGNLGVVTLILVDSRLHIPMYFFLSNLSLVDFCYSTTVTPKVMAGFLVGERVISYNACAAQMFFFAVFATVENFLLAAMAYDRYAAVCKPLHYTTTMTTNTCARLVIGCYVFGFLTAAIQVGDTFCLSFCMSNVIHHFFCDIPAVMSLTCPDKHIGDLVLLLMSSFNIFFAVIVILISYFFIFITIFKIHSSEGYQKALSTCASHLVTVSIFYGTVIIMYLQPSSSHSMDTDKPASVFYTMVIPMLNPMVYSLRNKEVKNALKKGIEKAKYSLGLVI</sequence>
<feature type="transmembrane region" description="Helical" evidence="13">
    <location>
        <begin position="1775"/>
        <end position="1795"/>
    </location>
</feature>
<comment type="similarity">
    <text evidence="3 12">Belongs to the G-protein coupled receptor 1 family.</text>
</comment>
<feature type="transmembrane region" description="Helical" evidence="13">
    <location>
        <begin position="1382"/>
        <end position="1403"/>
    </location>
</feature>
<feature type="domain" description="G-protein coupled receptors family 1 profile" evidence="14">
    <location>
        <begin position="2148"/>
        <end position="2397"/>
    </location>
</feature>
<dbReference type="PANTHER" id="PTHR48018">
    <property type="entry name" value="OLFACTORY RECEPTOR"/>
    <property type="match status" value="1"/>
</dbReference>
<feature type="transmembrane region" description="Helical" evidence="13">
    <location>
        <begin position="1635"/>
        <end position="1657"/>
    </location>
</feature>
<feature type="domain" description="G-protein coupled receptors family 1 profile" evidence="14">
    <location>
        <begin position="1848"/>
        <end position="2097"/>
    </location>
</feature>
<keyword evidence="10" id="KW-0325">Glycoprotein</keyword>
<feature type="transmembrane region" description="Helical" evidence="13">
    <location>
        <begin position="2044"/>
        <end position="2067"/>
    </location>
</feature>
<feature type="transmembrane region" description="Helical" evidence="13">
    <location>
        <begin position="952"/>
        <end position="972"/>
    </location>
</feature>
<organism evidence="15 16">
    <name type="scientific">Galemys pyrenaicus</name>
    <name type="common">Iberian desman</name>
    <name type="synonym">Pyrenean desman</name>
    <dbReference type="NCBI Taxonomy" id="202257"/>
    <lineage>
        <taxon>Eukaryota</taxon>
        <taxon>Metazoa</taxon>
        <taxon>Chordata</taxon>
        <taxon>Craniata</taxon>
        <taxon>Vertebrata</taxon>
        <taxon>Euteleostomi</taxon>
        <taxon>Mammalia</taxon>
        <taxon>Eutheria</taxon>
        <taxon>Laurasiatheria</taxon>
        <taxon>Eulipotyphla</taxon>
        <taxon>Talpidae</taxon>
        <taxon>Galemys</taxon>
    </lineage>
</organism>
<feature type="transmembrane region" description="Helical" evidence="13">
    <location>
        <begin position="1702"/>
        <end position="1728"/>
    </location>
</feature>
<evidence type="ECO:0000256" key="9">
    <source>
        <dbReference type="ARBA" id="ARBA00023170"/>
    </source>
</evidence>
<feature type="transmembrane region" description="Helical" evidence="13">
    <location>
        <begin position="724"/>
        <end position="750"/>
    </location>
</feature>
<evidence type="ECO:0000259" key="14">
    <source>
        <dbReference type="PROSITE" id="PS50262"/>
    </source>
</evidence>
<feature type="transmembrane region" description="Helical" evidence="13">
    <location>
        <begin position="1740"/>
        <end position="1763"/>
    </location>
</feature>
<dbReference type="EMBL" id="JAGFMF010011846">
    <property type="protein sequence ID" value="KAG8511284.1"/>
    <property type="molecule type" value="Genomic_DNA"/>
</dbReference>
<dbReference type="CDD" id="cd15407">
    <property type="entry name" value="7tmA_OR5B-like"/>
    <property type="match status" value="8"/>
</dbReference>
<comment type="caution">
    <text evidence="15">The sequence shown here is derived from an EMBL/GenBank/DDBJ whole genome shotgun (WGS) entry which is preliminary data.</text>
</comment>
<feature type="transmembrane region" description="Helical" evidence="13">
    <location>
        <begin position="96"/>
        <end position="118"/>
    </location>
</feature>
<evidence type="ECO:0000256" key="1">
    <source>
        <dbReference type="ARBA" id="ARBA00003929"/>
    </source>
</evidence>
<evidence type="ECO:0000256" key="4">
    <source>
        <dbReference type="ARBA" id="ARBA00022475"/>
    </source>
</evidence>
<keyword evidence="9 12" id="KW-0675">Receptor</keyword>
<feature type="transmembrane region" description="Helical" evidence="13">
    <location>
        <begin position="1530"/>
        <end position="1554"/>
    </location>
</feature>
<feature type="transmembrane region" description="Helical" evidence="13">
    <location>
        <begin position="2345"/>
        <end position="2367"/>
    </location>
</feature>
<feature type="transmembrane region" description="Helical" evidence="13">
    <location>
        <begin position="1840"/>
        <end position="1858"/>
    </location>
</feature>
<keyword evidence="11 12" id="KW-0807">Transducer</keyword>
<keyword evidence="8 13" id="KW-0472">Membrane</keyword>
<evidence type="ECO:0000256" key="5">
    <source>
        <dbReference type="ARBA" id="ARBA00022692"/>
    </source>
</evidence>
<feature type="domain" description="G-protein coupled receptors family 1 profile" evidence="14">
    <location>
        <begin position="319"/>
        <end position="568"/>
    </location>
</feature>
<feature type="transmembrane region" description="Helical" evidence="13">
    <location>
        <begin position="1574"/>
        <end position="1590"/>
    </location>
</feature>
<feature type="transmembrane region" description="Helical" evidence="13">
    <location>
        <begin position="1948"/>
        <end position="1968"/>
    </location>
</feature>
<dbReference type="InterPro" id="IPR000276">
    <property type="entry name" value="GPCR_Rhodpsn"/>
</dbReference>
<dbReference type="FunFam" id="1.10.1220.70:FF:000001">
    <property type="entry name" value="Olfactory receptor"/>
    <property type="match status" value="8"/>
</dbReference>
<feature type="transmembrane region" description="Helical" evidence="13">
    <location>
        <begin position="302"/>
        <end position="329"/>
    </location>
</feature>
<keyword evidence="5 12" id="KW-0812">Transmembrane</keyword>
<evidence type="ECO:0000256" key="11">
    <source>
        <dbReference type="ARBA" id="ARBA00023224"/>
    </source>
</evidence>
<dbReference type="Pfam" id="PF13853">
    <property type="entry name" value="7tm_4"/>
    <property type="match status" value="8"/>
</dbReference>
<keyword evidence="6 13" id="KW-1133">Transmembrane helix</keyword>
<evidence type="ECO:0000313" key="15">
    <source>
        <dbReference type="EMBL" id="KAG8511284.1"/>
    </source>
</evidence>
<feature type="transmembrane region" description="Helical" evidence="13">
    <location>
        <begin position="1602"/>
        <end position="1623"/>
    </location>
</feature>
<feature type="transmembrane region" description="Helical" evidence="13">
    <location>
        <begin position="2382"/>
        <end position="2399"/>
    </location>
</feature>
<feature type="transmembrane region" description="Helical" evidence="13">
    <location>
        <begin position="195"/>
        <end position="223"/>
    </location>
</feature>
<dbReference type="SUPFAM" id="SSF81321">
    <property type="entry name" value="Family A G protein-coupled receptor-like"/>
    <property type="match status" value="8"/>
</dbReference>
<feature type="transmembrane region" description="Helical" evidence="13">
    <location>
        <begin position="1905"/>
        <end position="1927"/>
    </location>
</feature>